<name>A0A2Z5G8Z4_9BACT</name>
<dbReference type="KEGG" id="abas:ACPOL_6497"/>
<evidence type="ECO:0000256" key="1">
    <source>
        <dbReference type="SAM" id="MobiDB-lite"/>
    </source>
</evidence>
<proteinExistence type="predicted"/>
<reference evidence="2 3" key="1">
    <citation type="journal article" date="2018" name="Front. Microbiol.">
        <title>Hydrolytic Capabilities as a Key to Environmental Success: Chitinolytic and Cellulolytic Acidobacteria From Acidic Sub-arctic Soils and Boreal Peatlands.</title>
        <authorList>
            <person name="Belova S.E."/>
            <person name="Ravin N.V."/>
            <person name="Pankratov T.A."/>
            <person name="Rakitin A.L."/>
            <person name="Ivanova A.A."/>
            <person name="Beletsky A.V."/>
            <person name="Mardanov A.V."/>
            <person name="Sinninghe Damste J.S."/>
            <person name="Dedysh S.N."/>
        </authorList>
    </citation>
    <scope>NUCLEOTIDE SEQUENCE [LARGE SCALE GENOMIC DNA]</scope>
    <source>
        <strain evidence="2 3">SBC82</strain>
    </source>
</reference>
<feature type="region of interest" description="Disordered" evidence="1">
    <location>
        <begin position="24"/>
        <end position="53"/>
    </location>
</feature>
<organism evidence="2 3">
    <name type="scientific">Acidisarcina polymorpha</name>
    <dbReference type="NCBI Taxonomy" id="2211140"/>
    <lineage>
        <taxon>Bacteria</taxon>
        <taxon>Pseudomonadati</taxon>
        <taxon>Acidobacteriota</taxon>
        <taxon>Terriglobia</taxon>
        <taxon>Terriglobales</taxon>
        <taxon>Acidobacteriaceae</taxon>
        <taxon>Acidisarcina</taxon>
    </lineage>
</organism>
<protein>
    <submittedName>
        <fullName evidence="2">Uncharacterized protein</fullName>
    </submittedName>
</protein>
<sequence length="53" mass="6041">MAEETVSQQREMLILEKLGCRRNAMPNASGSLVRPHEHDARLELQRSHEKLSG</sequence>
<feature type="compositionally biased region" description="Basic and acidic residues" evidence="1">
    <location>
        <begin position="34"/>
        <end position="53"/>
    </location>
</feature>
<dbReference type="RefSeq" id="WP_161557643.1">
    <property type="nucleotide sequence ID" value="NZ_CP030840.1"/>
</dbReference>
<keyword evidence="3" id="KW-1185">Reference proteome</keyword>
<evidence type="ECO:0000313" key="2">
    <source>
        <dbReference type="EMBL" id="AXC15723.1"/>
    </source>
</evidence>
<accession>A0A2Z5G8Z4</accession>
<dbReference type="EMBL" id="CP030840">
    <property type="protein sequence ID" value="AXC15723.1"/>
    <property type="molecule type" value="Genomic_DNA"/>
</dbReference>
<dbReference type="Proteomes" id="UP000253606">
    <property type="component" value="Chromosome"/>
</dbReference>
<evidence type="ECO:0000313" key="3">
    <source>
        <dbReference type="Proteomes" id="UP000253606"/>
    </source>
</evidence>
<gene>
    <name evidence="2" type="ORF">ACPOL_6497</name>
</gene>
<dbReference type="AlphaFoldDB" id="A0A2Z5G8Z4"/>